<dbReference type="Proteomes" id="UP001303046">
    <property type="component" value="Unassembled WGS sequence"/>
</dbReference>
<sequence>MRQEPCRRSNSAVSGAHDRLAQVAKELQLRVWWNWKGIIHYELLPSNQTLNSDFCCQQLTREKQAIVQKWPDLAKRKGVVLDQDNTTSRDVPSKVRRAWMGGFTAPAAWSRHGTKPLSLFQAFAKFLKTGRKRDLWK</sequence>
<name>A0ABR1DYZ9_NECAM</name>
<keyword evidence="2" id="KW-1185">Reference proteome</keyword>
<evidence type="ECO:0000313" key="2">
    <source>
        <dbReference type="Proteomes" id="UP001303046"/>
    </source>
</evidence>
<reference evidence="1 2" key="1">
    <citation type="submission" date="2023-08" db="EMBL/GenBank/DDBJ databases">
        <title>A Necator americanus chromosomal reference genome.</title>
        <authorList>
            <person name="Ilik V."/>
            <person name="Petrzelkova K.J."/>
            <person name="Pardy F."/>
            <person name="Fuh T."/>
            <person name="Niatou-Singa F.S."/>
            <person name="Gouil Q."/>
            <person name="Baker L."/>
            <person name="Ritchie M.E."/>
            <person name="Jex A.R."/>
            <person name="Gazzola D."/>
            <person name="Li H."/>
            <person name="Toshio Fujiwara R."/>
            <person name="Zhan B."/>
            <person name="Aroian R.V."/>
            <person name="Pafco B."/>
            <person name="Schwarz E.M."/>
        </authorList>
    </citation>
    <scope>NUCLEOTIDE SEQUENCE [LARGE SCALE GENOMIC DNA]</scope>
    <source>
        <strain evidence="1 2">Aroian</strain>
        <tissue evidence="1">Whole animal</tissue>
    </source>
</reference>
<protein>
    <submittedName>
        <fullName evidence="1">Uncharacterized protein</fullName>
    </submittedName>
</protein>
<accession>A0ABR1DYZ9</accession>
<dbReference type="InterPro" id="IPR036397">
    <property type="entry name" value="RNaseH_sf"/>
</dbReference>
<dbReference type="Pfam" id="PF01359">
    <property type="entry name" value="Transposase_1"/>
    <property type="match status" value="1"/>
</dbReference>
<dbReference type="InterPro" id="IPR001888">
    <property type="entry name" value="Transposase_1"/>
</dbReference>
<gene>
    <name evidence="1" type="primary">Necator_chrV.g18866</name>
    <name evidence="1" type="ORF">RB195_014075</name>
</gene>
<dbReference type="Gene3D" id="3.30.420.10">
    <property type="entry name" value="Ribonuclease H-like superfamily/Ribonuclease H"/>
    <property type="match status" value="1"/>
</dbReference>
<organism evidence="1 2">
    <name type="scientific">Necator americanus</name>
    <name type="common">Human hookworm</name>
    <dbReference type="NCBI Taxonomy" id="51031"/>
    <lineage>
        <taxon>Eukaryota</taxon>
        <taxon>Metazoa</taxon>
        <taxon>Ecdysozoa</taxon>
        <taxon>Nematoda</taxon>
        <taxon>Chromadorea</taxon>
        <taxon>Rhabditida</taxon>
        <taxon>Rhabditina</taxon>
        <taxon>Rhabditomorpha</taxon>
        <taxon>Strongyloidea</taxon>
        <taxon>Ancylostomatidae</taxon>
        <taxon>Bunostominae</taxon>
        <taxon>Necator</taxon>
    </lineage>
</organism>
<evidence type="ECO:0000313" key="1">
    <source>
        <dbReference type="EMBL" id="KAK6755483.1"/>
    </source>
</evidence>
<dbReference type="EMBL" id="JAVFWL010000005">
    <property type="protein sequence ID" value="KAK6755483.1"/>
    <property type="molecule type" value="Genomic_DNA"/>
</dbReference>
<comment type="caution">
    <text evidence="1">The sequence shown here is derived from an EMBL/GenBank/DDBJ whole genome shotgun (WGS) entry which is preliminary data.</text>
</comment>
<proteinExistence type="predicted"/>